<comment type="caution">
    <text evidence="15">The sequence shown here is derived from an EMBL/GenBank/DDBJ whole genome shotgun (WGS) entry which is preliminary data.</text>
</comment>
<dbReference type="NCBIfam" id="TIGR00435">
    <property type="entry name" value="cysS"/>
    <property type="match status" value="1"/>
</dbReference>
<evidence type="ECO:0000259" key="14">
    <source>
        <dbReference type="SMART" id="SM00840"/>
    </source>
</evidence>
<dbReference type="Gene3D" id="3.40.50.620">
    <property type="entry name" value="HUPs"/>
    <property type="match status" value="1"/>
</dbReference>
<evidence type="ECO:0000256" key="9">
    <source>
        <dbReference type="ARBA" id="ARBA00022840"/>
    </source>
</evidence>
<keyword evidence="8 13" id="KW-0862">Zinc</keyword>
<dbReference type="OrthoDB" id="9815130at2"/>
<dbReference type="InterPro" id="IPR032678">
    <property type="entry name" value="tRNA-synt_1_cat_dom"/>
</dbReference>
<protein>
    <recommendedName>
        <fullName evidence="13">Cysteine--tRNA ligase</fullName>
        <ecNumber evidence="13">6.1.1.16</ecNumber>
    </recommendedName>
    <alternativeName>
        <fullName evidence="13">Cysteinyl-tRNA synthetase</fullName>
        <shortName evidence="13">CysRS</shortName>
    </alternativeName>
</protein>
<dbReference type="SUPFAM" id="SSF47323">
    <property type="entry name" value="Anticodon-binding domain of a subclass of class I aminoacyl-tRNA synthetases"/>
    <property type="match status" value="1"/>
</dbReference>
<proteinExistence type="inferred from homology"/>
<feature type="domain" description="Cysteinyl-tRNA synthetase class Ia DALR" evidence="14">
    <location>
        <begin position="354"/>
        <end position="413"/>
    </location>
</feature>
<comment type="catalytic activity">
    <reaction evidence="12 13">
        <text>tRNA(Cys) + L-cysteine + ATP = L-cysteinyl-tRNA(Cys) + AMP + diphosphate</text>
        <dbReference type="Rhea" id="RHEA:17773"/>
        <dbReference type="Rhea" id="RHEA-COMP:9661"/>
        <dbReference type="Rhea" id="RHEA-COMP:9679"/>
        <dbReference type="ChEBI" id="CHEBI:30616"/>
        <dbReference type="ChEBI" id="CHEBI:33019"/>
        <dbReference type="ChEBI" id="CHEBI:35235"/>
        <dbReference type="ChEBI" id="CHEBI:78442"/>
        <dbReference type="ChEBI" id="CHEBI:78517"/>
        <dbReference type="ChEBI" id="CHEBI:456215"/>
        <dbReference type="EC" id="6.1.1.16"/>
    </reaction>
</comment>
<feature type="short sequence motif" description="'KMSKS' region" evidence="13">
    <location>
        <begin position="265"/>
        <end position="269"/>
    </location>
</feature>
<feature type="binding site" evidence="13">
    <location>
        <position position="208"/>
    </location>
    <ligand>
        <name>Zn(2+)</name>
        <dbReference type="ChEBI" id="CHEBI:29105"/>
    </ligand>
</feature>
<evidence type="ECO:0000256" key="2">
    <source>
        <dbReference type="ARBA" id="ARBA00005594"/>
    </source>
</evidence>
<evidence type="ECO:0000256" key="12">
    <source>
        <dbReference type="ARBA" id="ARBA00047398"/>
    </source>
</evidence>
<keyword evidence="11 13" id="KW-0030">Aminoacyl-tRNA synthetase</keyword>
<keyword evidence="5 13" id="KW-0436">Ligase</keyword>
<dbReference type="GO" id="GO:0005829">
    <property type="term" value="C:cytosol"/>
    <property type="evidence" value="ECO:0007669"/>
    <property type="project" value="TreeGrafter"/>
</dbReference>
<evidence type="ECO:0000256" key="6">
    <source>
        <dbReference type="ARBA" id="ARBA00022723"/>
    </source>
</evidence>
<evidence type="ECO:0000256" key="1">
    <source>
        <dbReference type="ARBA" id="ARBA00004496"/>
    </source>
</evidence>
<evidence type="ECO:0000313" key="15">
    <source>
        <dbReference type="EMBL" id="TCS81569.1"/>
    </source>
</evidence>
<dbReference type="SUPFAM" id="SSF52374">
    <property type="entry name" value="Nucleotidylyl transferase"/>
    <property type="match status" value="1"/>
</dbReference>
<feature type="binding site" evidence="13">
    <location>
        <position position="233"/>
    </location>
    <ligand>
        <name>Zn(2+)</name>
        <dbReference type="ChEBI" id="CHEBI:29105"/>
    </ligand>
</feature>
<dbReference type="InterPro" id="IPR014729">
    <property type="entry name" value="Rossmann-like_a/b/a_fold"/>
</dbReference>
<evidence type="ECO:0000256" key="4">
    <source>
        <dbReference type="ARBA" id="ARBA00022490"/>
    </source>
</evidence>
<evidence type="ECO:0000256" key="3">
    <source>
        <dbReference type="ARBA" id="ARBA00011245"/>
    </source>
</evidence>
<keyword evidence="6 13" id="KW-0479">Metal-binding</keyword>
<keyword evidence="9 13" id="KW-0067">ATP-binding</keyword>
<evidence type="ECO:0000313" key="16">
    <source>
        <dbReference type="Proteomes" id="UP000295788"/>
    </source>
</evidence>
<dbReference type="SMART" id="SM00840">
    <property type="entry name" value="DALR_2"/>
    <property type="match status" value="1"/>
</dbReference>
<dbReference type="GO" id="GO:0004817">
    <property type="term" value="F:cysteine-tRNA ligase activity"/>
    <property type="evidence" value="ECO:0007669"/>
    <property type="project" value="UniProtKB-UniRule"/>
</dbReference>
<feature type="modified residue" description="Phosphoserine" evidence="13">
    <location>
        <position position="269"/>
    </location>
</feature>
<evidence type="ECO:0000256" key="7">
    <source>
        <dbReference type="ARBA" id="ARBA00022741"/>
    </source>
</evidence>
<keyword evidence="13" id="KW-0597">Phosphoprotein</keyword>
<dbReference type="Gene3D" id="1.20.120.1910">
    <property type="entry name" value="Cysteine-tRNA ligase, C-terminal anti-codon recognition domain"/>
    <property type="match status" value="1"/>
</dbReference>
<dbReference type="GO" id="GO:0006423">
    <property type="term" value="P:cysteinyl-tRNA aminoacylation"/>
    <property type="evidence" value="ECO:0007669"/>
    <property type="project" value="UniProtKB-UniRule"/>
</dbReference>
<gene>
    <name evidence="13" type="primary">cysS</name>
    <name evidence="15" type="ORF">EDD72_11264</name>
</gene>
<keyword evidence="4 13" id="KW-0963">Cytoplasm</keyword>
<keyword evidence="7 13" id="KW-0547">Nucleotide-binding</keyword>
<dbReference type="Pfam" id="PF23493">
    <property type="entry name" value="CysS_C"/>
    <property type="match status" value="1"/>
</dbReference>
<dbReference type="PRINTS" id="PR00983">
    <property type="entry name" value="TRNASYNTHCYS"/>
</dbReference>
<comment type="cofactor">
    <cofactor evidence="13">
        <name>Zn(2+)</name>
        <dbReference type="ChEBI" id="CHEBI:29105"/>
    </cofactor>
    <text evidence="13">Binds 1 zinc ion per subunit.</text>
</comment>
<dbReference type="Proteomes" id="UP000295788">
    <property type="component" value="Unassembled WGS sequence"/>
</dbReference>
<comment type="similarity">
    <text evidence="2 13">Belongs to the class-I aminoacyl-tRNA synthetase family.</text>
</comment>
<evidence type="ECO:0000256" key="10">
    <source>
        <dbReference type="ARBA" id="ARBA00022917"/>
    </source>
</evidence>
<sequence length="471" mass="54743">MIRIYNTLTRRKEIFQSIKPGKVKMYVCGPTVYNYIHLGNARPLVVFDTVRRYLEYKGYNVTYVQNFTDIDDKIINKAKEMGESPLKISEQYIQEFFVDADALGVKRASIHPKVTENMGEIIHFIQDLLSQDLAYIVNGDVYFRTNRFKGYGKLSHQSIQDLQAGARVEVDEKKDNPLDFALWKAAKLGEIAWDSPWGEGRPGWHIECSAMVRKYMGETIDIHAGGADLIFPHHENEIAQSESIHHKPLANYWMHNGYININDEKMSKSLGNVLTIHDLIQKVDPLVLRFLLLSVHYRHPINFTDDLLEQSKNGLERIKIAYLNLSHRLADATTQEKRQIDIETLGLIEQLHKQFEKEMDDDFHTANAITVIYELIKQGNLYLQNKVVHREIVQMFMDKLELLLEVLGLDKILEKNEAKKEDVHWIEQLIEQRQIARKNKDWALADQIRNQLAEAGIILEDTPQGVRWRKK</sequence>
<dbReference type="Pfam" id="PF01406">
    <property type="entry name" value="tRNA-synt_1e"/>
    <property type="match status" value="1"/>
</dbReference>
<dbReference type="InterPro" id="IPR024909">
    <property type="entry name" value="Cys-tRNA/MSH_ligase"/>
</dbReference>
<dbReference type="HAMAP" id="MF_00041">
    <property type="entry name" value="Cys_tRNA_synth"/>
    <property type="match status" value="1"/>
</dbReference>
<dbReference type="InterPro" id="IPR056411">
    <property type="entry name" value="CysS_C"/>
</dbReference>
<dbReference type="EMBL" id="SMAB01000012">
    <property type="protein sequence ID" value="TCS81569.1"/>
    <property type="molecule type" value="Genomic_DNA"/>
</dbReference>
<comment type="subcellular location">
    <subcellularLocation>
        <location evidence="1 13">Cytoplasm</location>
    </subcellularLocation>
</comment>
<organism evidence="15 16">
    <name type="scientific">Tepidibacillus fermentans</name>
    <dbReference type="NCBI Taxonomy" id="1281767"/>
    <lineage>
        <taxon>Bacteria</taxon>
        <taxon>Bacillati</taxon>
        <taxon>Bacillota</taxon>
        <taxon>Bacilli</taxon>
        <taxon>Bacillales</taxon>
        <taxon>Bacillaceae</taxon>
        <taxon>Tepidibacillus</taxon>
    </lineage>
</organism>
<dbReference type="PANTHER" id="PTHR10890:SF3">
    <property type="entry name" value="CYSTEINE--TRNA LIGASE, CYTOPLASMIC"/>
    <property type="match status" value="1"/>
</dbReference>
<dbReference type="EC" id="6.1.1.16" evidence="13"/>
<feature type="binding site" evidence="13">
    <location>
        <position position="268"/>
    </location>
    <ligand>
        <name>ATP</name>
        <dbReference type="ChEBI" id="CHEBI:30616"/>
    </ligand>
</feature>
<reference evidence="15 16" key="1">
    <citation type="submission" date="2019-03" db="EMBL/GenBank/DDBJ databases">
        <title>Genomic Encyclopedia of Type Strains, Phase IV (KMG-IV): sequencing the most valuable type-strain genomes for metagenomic binning, comparative biology and taxonomic classification.</title>
        <authorList>
            <person name="Goeker M."/>
        </authorList>
    </citation>
    <scope>NUCLEOTIDE SEQUENCE [LARGE SCALE GENOMIC DNA]</scope>
    <source>
        <strain evidence="15 16">DSM 23802</strain>
    </source>
</reference>
<dbReference type="InterPro" id="IPR015803">
    <property type="entry name" value="Cys-tRNA-ligase"/>
</dbReference>
<dbReference type="Pfam" id="PF09190">
    <property type="entry name" value="DALR_2"/>
    <property type="match status" value="1"/>
</dbReference>
<name>A0A4R3KF16_9BACI</name>
<dbReference type="CDD" id="cd00672">
    <property type="entry name" value="CysRS_core"/>
    <property type="match status" value="1"/>
</dbReference>
<dbReference type="GO" id="GO:0008270">
    <property type="term" value="F:zinc ion binding"/>
    <property type="evidence" value="ECO:0007669"/>
    <property type="project" value="UniProtKB-UniRule"/>
</dbReference>
<feature type="binding site" evidence="13">
    <location>
        <position position="28"/>
    </location>
    <ligand>
        <name>Zn(2+)</name>
        <dbReference type="ChEBI" id="CHEBI:29105"/>
    </ligand>
</feature>
<dbReference type="InterPro" id="IPR015273">
    <property type="entry name" value="Cys-tRNA-synt_Ia_DALR"/>
</dbReference>
<dbReference type="FunFam" id="3.40.50.620:FF:000009">
    <property type="entry name" value="Cysteine--tRNA ligase"/>
    <property type="match status" value="1"/>
</dbReference>
<keyword evidence="10 13" id="KW-0648">Protein biosynthesis</keyword>
<keyword evidence="16" id="KW-1185">Reference proteome</keyword>
<dbReference type="RefSeq" id="WP_132769276.1">
    <property type="nucleotide sequence ID" value="NZ_SMAB01000012.1"/>
</dbReference>
<accession>A0A4R3KF16</accession>
<dbReference type="AlphaFoldDB" id="A0A4R3KF16"/>
<evidence type="ECO:0000256" key="13">
    <source>
        <dbReference type="HAMAP-Rule" id="MF_00041"/>
    </source>
</evidence>
<dbReference type="GO" id="GO:0005524">
    <property type="term" value="F:ATP binding"/>
    <property type="evidence" value="ECO:0007669"/>
    <property type="project" value="UniProtKB-UniRule"/>
</dbReference>
<evidence type="ECO:0000256" key="8">
    <source>
        <dbReference type="ARBA" id="ARBA00022833"/>
    </source>
</evidence>
<evidence type="ECO:0000256" key="11">
    <source>
        <dbReference type="ARBA" id="ARBA00023146"/>
    </source>
</evidence>
<dbReference type="InterPro" id="IPR009080">
    <property type="entry name" value="tRNAsynth_Ia_anticodon-bd"/>
</dbReference>
<evidence type="ECO:0000256" key="5">
    <source>
        <dbReference type="ARBA" id="ARBA00022598"/>
    </source>
</evidence>
<comment type="subunit">
    <text evidence="3 13">Monomer.</text>
</comment>
<dbReference type="PANTHER" id="PTHR10890">
    <property type="entry name" value="CYSTEINYL-TRNA SYNTHETASE"/>
    <property type="match status" value="1"/>
</dbReference>
<feature type="binding site" evidence="13">
    <location>
        <position position="237"/>
    </location>
    <ligand>
        <name>Zn(2+)</name>
        <dbReference type="ChEBI" id="CHEBI:29105"/>
    </ligand>
</feature>
<feature type="short sequence motif" description="'HIGH' region" evidence="13">
    <location>
        <begin position="30"/>
        <end position="40"/>
    </location>
</feature>